<comment type="caution">
    <text evidence="4">The sequence shown here is derived from an EMBL/GenBank/DDBJ whole genome shotgun (WGS) entry which is preliminary data.</text>
</comment>
<proteinExistence type="predicted"/>
<accession>A0ABX2IDC1</accession>
<dbReference type="PANTHER" id="PTHR43877:SF2">
    <property type="entry name" value="AMINOALKYLPHOSPHONATE N-ACETYLTRANSFERASE-RELATED"/>
    <property type="match status" value="1"/>
</dbReference>
<evidence type="ECO:0000259" key="3">
    <source>
        <dbReference type="PROSITE" id="PS51186"/>
    </source>
</evidence>
<protein>
    <submittedName>
        <fullName evidence="4">GNAT family N-acetyltransferase</fullName>
    </submittedName>
</protein>
<dbReference type="CDD" id="cd04301">
    <property type="entry name" value="NAT_SF"/>
    <property type="match status" value="1"/>
</dbReference>
<name>A0ABX2IDC1_9RHOO</name>
<reference evidence="4 5" key="1">
    <citation type="submission" date="2020-06" db="EMBL/GenBank/DDBJ databases">
        <title>Draft genome of Uliginosibacterium sp. IMCC34675.</title>
        <authorList>
            <person name="Song J."/>
        </authorList>
    </citation>
    <scope>NUCLEOTIDE SEQUENCE [LARGE SCALE GENOMIC DNA]</scope>
    <source>
        <strain evidence="4 5">IMCC34675</strain>
    </source>
</reference>
<dbReference type="InterPro" id="IPR000182">
    <property type="entry name" value="GNAT_dom"/>
</dbReference>
<evidence type="ECO:0000256" key="2">
    <source>
        <dbReference type="ARBA" id="ARBA00023315"/>
    </source>
</evidence>
<dbReference type="Gene3D" id="3.40.630.30">
    <property type="match status" value="1"/>
</dbReference>
<dbReference type="PROSITE" id="PS51186">
    <property type="entry name" value="GNAT"/>
    <property type="match status" value="1"/>
</dbReference>
<evidence type="ECO:0000313" key="5">
    <source>
        <dbReference type="Proteomes" id="UP000778523"/>
    </source>
</evidence>
<evidence type="ECO:0000313" key="4">
    <source>
        <dbReference type="EMBL" id="NSL54589.1"/>
    </source>
</evidence>
<feature type="domain" description="N-acetyltransferase" evidence="3">
    <location>
        <begin position="2"/>
        <end position="156"/>
    </location>
</feature>
<dbReference type="InterPro" id="IPR016181">
    <property type="entry name" value="Acyl_CoA_acyltransferase"/>
</dbReference>
<dbReference type="PANTHER" id="PTHR43877">
    <property type="entry name" value="AMINOALKYLPHOSPHONATE N-ACETYLTRANSFERASE-RELATED-RELATED"/>
    <property type="match status" value="1"/>
</dbReference>
<organism evidence="4 5">
    <name type="scientific">Uliginosibacterium aquaticum</name>
    <dbReference type="NCBI Taxonomy" id="2731212"/>
    <lineage>
        <taxon>Bacteria</taxon>
        <taxon>Pseudomonadati</taxon>
        <taxon>Pseudomonadota</taxon>
        <taxon>Betaproteobacteria</taxon>
        <taxon>Rhodocyclales</taxon>
        <taxon>Zoogloeaceae</taxon>
        <taxon>Uliginosibacterium</taxon>
    </lineage>
</organism>
<sequence length="156" mass="17142">MISYRQASIADIPSICALGNEVNEIHHRVWPQIFAPAGEAARDQAFWAKGIGAPEAETFVAERDDQVIGFVSVSLFQESGSLMQPMCYGRIGSVSVASEHRGKGVGRALMARAEEWAAKHGAIDMRLHAWAFNERAIALYEELGYAIRSHFLGKPL</sequence>
<dbReference type="SUPFAM" id="SSF55729">
    <property type="entry name" value="Acyl-CoA N-acyltransferases (Nat)"/>
    <property type="match status" value="1"/>
</dbReference>
<dbReference type="InterPro" id="IPR050832">
    <property type="entry name" value="Bact_Acetyltransf"/>
</dbReference>
<dbReference type="Proteomes" id="UP000778523">
    <property type="component" value="Unassembled WGS sequence"/>
</dbReference>
<keyword evidence="2" id="KW-0012">Acyltransferase</keyword>
<dbReference type="RefSeq" id="WP_170021068.1">
    <property type="nucleotide sequence ID" value="NZ_JABCSC020000001.1"/>
</dbReference>
<keyword evidence="1" id="KW-0808">Transferase</keyword>
<dbReference type="Pfam" id="PF00583">
    <property type="entry name" value="Acetyltransf_1"/>
    <property type="match status" value="1"/>
</dbReference>
<keyword evidence="5" id="KW-1185">Reference proteome</keyword>
<gene>
    <name evidence="4" type="ORF">HJ583_006110</name>
</gene>
<dbReference type="EMBL" id="JABCSC020000001">
    <property type="protein sequence ID" value="NSL54589.1"/>
    <property type="molecule type" value="Genomic_DNA"/>
</dbReference>
<evidence type="ECO:0000256" key="1">
    <source>
        <dbReference type="ARBA" id="ARBA00022679"/>
    </source>
</evidence>